<feature type="region of interest" description="Disordered" evidence="8">
    <location>
        <begin position="1"/>
        <end position="32"/>
    </location>
</feature>
<keyword evidence="6 9" id="KW-1133">Transmembrane helix</keyword>
<dbReference type="InterPro" id="IPR051050">
    <property type="entry name" value="Lipid_II_flippase_MurJ/MviN"/>
</dbReference>
<feature type="transmembrane region" description="Helical" evidence="9">
    <location>
        <begin position="187"/>
        <end position="209"/>
    </location>
</feature>
<feature type="transmembrane region" description="Helical" evidence="9">
    <location>
        <begin position="58"/>
        <end position="77"/>
    </location>
</feature>
<feature type="compositionally biased region" description="Low complexity" evidence="8">
    <location>
        <begin position="11"/>
        <end position="32"/>
    </location>
</feature>
<comment type="subcellular location">
    <subcellularLocation>
        <location evidence="1">Cell membrane</location>
        <topology evidence="1">Multi-pass membrane protein</topology>
    </subcellularLocation>
</comment>
<feature type="transmembrane region" description="Helical" evidence="9">
    <location>
        <begin position="539"/>
        <end position="560"/>
    </location>
</feature>
<evidence type="ECO:0000256" key="4">
    <source>
        <dbReference type="ARBA" id="ARBA00022960"/>
    </source>
</evidence>
<evidence type="ECO:0000313" key="10">
    <source>
        <dbReference type="EMBL" id="MBA8810796.1"/>
    </source>
</evidence>
<evidence type="ECO:0000256" key="6">
    <source>
        <dbReference type="ARBA" id="ARBA00022989"/>
    </source>
</evidence>
<feature type="transmembrane region" description="Helical" evidence="9">
    <location>
        <begin position="457"/>
        <end position="476"/>
    </location>
</feature>
<dbReference type="EMBL" id="JACGWV010000002">
    <property type="protein sequence ID" value="MBA8810796.1"/>
    <property type="molecule type" value="Genomic_DNA"/>
</dbReference>
<evidence type="ECO:0000256" key="9">
    <source>
        <dbReference type="SAM" id="Phobius"/>
    </source>
</evidence>
<dbReference type="NCBIfam" id="TIGR01695">
    <property type="entry name" value="murJ_mviN"/>
    <property type="match status" value="1"/>
</dbReference>
<feature type="transmembrane region" description="Helical" evidence="9">
    <location>
        <begin position="319"/>
        <end position="338"/>
    </location>
</feature>
<feature type="transmembrane region" description="Helical" evidence="9">
    <location>
        <begin position="263"/>
        <end position="284"/>
    </location>
</feature>
<evidence type="ECO:0000256" key="7">
    <source>
        <dbReference type="ARBA" id="ARBA00023136"/>
    </source>
</evidence>
<dbReference type="PANTHER" id="PTHR47019:SF1">
    <property type="entry name" value="LIPID II FLIPPASE MURJ"/>
    <property type="match status" value="1"/>
</dbReference>
<evidence type="ECO:0000256" key="8">
    <source>
        <dbReference type="SAM" id="MobiDB-lite"/>
    </source>
</evidence>
<organism evidence="10 11">
    <name type="scientific">Promicromonospora sukumoe</name>
    <dbReference type="NCBI Taxonomy" id="88382"/>
    <lineage>
        <taxon>Bacteria</taxon>
        <taxon>Bacillati</taxon>
        <taxon>Actinomycetota</taxon>
        <taxon>Actinomycetes</taxon>
        <taxon>Micrococcales</taxon>
        <taxon>Promicromonosporaceae</taxon>
        <taxon>Promicromonospora</taxon>
    </lineage>
</organism>
<keyword evidence="11" id="KW-1185">Reference proteome</keyword>
<dbReference type="PANTHER" id="PTHR47019">
    <property type="entry name" value="LIPID II FLIPPASE MURJ"/>
    <property type="match status" value="1"/>
</dbReference>
<dbReference type="RefSeq" id="WP_182619849.1">
    <property type="nucleotide sequence ID" value="NZ_BAAATF010000017.1"/>
</dbReference>
<dbReference type="GO" id="GO:0015648">
    <property type="term" value="F:lipid-linked peptidoglycan transporter activity"/>
    <property type="evidence" value="ECO:0007669"/>
    <property type="project" value="TreeGrafter"/>
</dbReference>
<feature type="transmembrane region" description="Helical" evidence="9">
    <location>
        <begin position="397"/>
        <end position="418"/>
    </location>
</feature>
<feature type="transmembrane region" description="Helical" evidence="9">
    <location>
        <begin position="430"/>
        <end position="451"/>
    </location>
</feature>
<keyword evidence="4" id="KW-0133">Cell shape</keyword>
<dbReference type="GO" id="GO:0005886">
    <property type="term" value="C:plasma membrane"/>
    <property type="evidence" value="ECO:0007669"/>
    <property type="project" value="UniProtKB-SubCell"/>
</dbReference>
<feature type="transmembrane region" description="Helical" evidence="9">
    <location>
        <begin position="83"/>
        <end position="105"/>
    </location>
</feature>
<feature type="compositionally biased region" description="Polar residues" evidence="8">
    <location>
        <begin position="1"/>
        <end position="10"/>
    </location>
</feature>
<evidence type="ECO:0000313" key="11">
    <source>
        <dbReference type="Proteomes" id="UP000540568"/>
    </source>
</evidence>
<keyword evidence="5" id="KW-0573">Peptidoglycan synthesis</keyword>
<keyword evidence="7 9" id="KW-0472">Membrane</keyword>
<dbReference type="GO" id="GO:0009252">
    <property type="term" value="P:peptidoglycan biosynthetic process"/>
    <property type="evidence" value="ECO:0007669"/>
    <property type="project" value="UniProtKB-KW"/>
</dbReference>
<dbReference type="InterPro" id="IPR004268">
    <property type="entry name" value="MurJ"/>
</dbReference>
<feature type="transmembrane region" description="Helical" evidence="9">
    <location>
        <begin position="497"/>
        <end position="519"/>
    </location>
</feature>
<dbReference type="AlphaFoldDB" id="A0A7W3JDE8"/>
<accession>A0A7W3JDE8</accession>
<feature type="transmembrane region" description="Helical" evidence="9">
    <location>
        <begin position="152"/>
        <end position="175"/>
    </location>
</feature>
<dbReference type="PRINTS" id="PR01806">
    <property type="entry name" value="VIRFACTRMVIN"/>
</dbReference>
<dbReference type="Pfam" id="PF03023">
    <property type="entry name" value="MurJ"/>
    <property type="match status" value="1"/>
</dbReference>
<keyword evidence="3 9" id="KW-0812">Transmembrane</keyword>
<name>A0A7W3JDE8_9MICO</name>
<dbReference type="GO" id="GO:0008360">
    <property type="term" value="P:regulation of cell shape"/>
    <property type="evidence" value="ECO:0007669"/>
    <property type="project" value="UniProtKB-KW"/>
</dbReference>
<feature type="transmembrane region" description="Helical" evidence="9">
    <location>
        <begin position="117"/>
        <end position="140"/>
    </location>
</feature>
<dbReference type="GO" id="GO:0034204">
    <property type="term" value="P:lipid translocation"/>
    <property type="evidence" value="ECO:0007669"/>
    <property type="project" value="TreeGrafter"/>
</dbReference>
<evidence type="ECO:0000256" key="5">
    <source>
        <dbReference type="ARBA" id="ARBA00022984"/>
    </source>
</evidence>
<sequence>MTAPTDPTSDPSAEAASGPGAPETPTSAASSASSLGRNSVVMAAGTAASRLGGLVRNLMLVAAIGATGTVADAFDVANKLPNVLFAILAGGMLNAVLVPQIVKAFRAHNAQERVDKLLTISAVGILAITAVLTGAAAWVVMLYTDGWSAEQLALGTVFAYWCIPQLFFYGLYTLLGQVLNAREQFGPFMWAPVANNVVSVLGFAIFLAVFGGADNGINDLSEWNTPRTILLAGTATLGIVAQALVLLVPLLRSGFRWNLRLGLRGIGLRSAGAVALWTFAAVVLEQAGVLYLTRVASEAGAASTPTEAFAGNASYTQALLIYLLPHSLVTVSIATALFTGISKAAQEGDTDRVRDDLSLGLRTVGVFTVFATAALVVLAAPATAFIVPTAGAENTALIAPVLVALSFGLVPLGGMALMKWVYFAYEDGRSVFWITVPSTVALVAGLVAAQLWLPIELWVVAAGGAYALSNWITVLLRTGGLKRKLGGRLDGGRILALHAKTVLAAAVAGGAGWGVYQLVGGFDVLSFGQGWVLTMLSGLWVSAACGLVMILIYVLLLRLLRVRELDRLLGPVLARLRR</sequence>
<evidence type="ECO:0000256" key="1">
    <source>
        <dbReference type="ARBA" id="ARBA00004651"/>
    </source>
</evidence>
<reference evidence="10 11" key="1">
    <citation type="submission" date="2020-07" db="EMBL/GenBank/DDBJ databases">
        <title>Sequencing the genomes of 1000 actinobacteria strains.</title>
        <authorList>
            <person name="Klenk H.-P."/>
        </authorList>
    </citation>
    <scope>NUCLEOTIDE SEQUENCE [LARGE SCALE GENOMIC DNA]</scope>
    <source>
        <strain evidence="10 11">DSM 44121</strain>
    </source>
</reference>
<evidence type="ECO:0000256" key="3">
    <source>
        <dbReference type="ARBA" id="ARBA00022692"/>
    </source>
</evidence>
<dbReference type="Proteomes" id="UP000540568">
    <property type="component" value="Unassembled WGS sequence"/>
</dbReference>
<feature type="transmembrane region" description="Helical" evidence="9">
    <location>
        <begin position="359"/>
        <end position="385"/>
    </location>
</feature>
<evidence type="ECO:0000256" key="2">
    <source>
        <dbReference type="ARBA" id="ARBA00022475"/>
    </source>
</evidence>
<feature type="transmembrane region" description="Helical" evidence="9">
    <location>
        <begin position="229"/>
        <end position="251"/>
    </location>
</feature>
<gene>
    <name evidence="10" type="ORF">FHX71_004772</name>
</gene>
<comment type="caution">
    <text evidence="10">The sequence shown here is derived from an EMBL/GenBank/DDBJ whole genome shotgun (WGS) entry which is preliminary data.</text>
</comment>
<protein>
    <submittedName>
        <fullName evidence="10">Putative peptidoglycan lipid II flippase</fullName>
    </submittedName>
</protein>
<proteinExistence type="predicted"/>
<keyword evidence="2" id="KW-1003">Cell membrane</keyword>